<protein>
    <submittedName>
        <fullName evidence="1">Uncharacterized protein (DUF885 family)</fullName>
    </submittedName>
</protein>
<keyword evidence="2" id="KW-1185">Reference proteome</keyword>
<accession>A0ABV2M278</accession>
<dbReference type="PANTHER" id="PTHR33361">
    <property type="entry name" value="GLR0591 PROTEIN"/>
    <property type="match status" value="1"/>
</dbReference>
<dbReference type="EMBL" id="JBEPMJ010000012">
    <property type="protein sequence ID" value="MET3750575.1"/>
    <property type="molecule type" value="Genomic_DNA"/>
</dbReference>
<dbReference type="RefSeq" id="WP_257464669.1">
    <property type="nucleotide sequence ID" value="NZ_JANJZT010000012.1"/>
</dbReference>
<dbReference type="Proteomes" id="UP001549106">
    <property type="component" value="Unassembled WGS sequence"/>
</dbReference>
<proteinExistence type="predicted"/>
<evidence type="ECO:0000313" key="2">
    <source>
        <dbReference type="Proteomes" id="UP001549106"/>
    </source>
</evidence>
<comment type="caution">
    <text evidence="1">The sequence shown here is derived from an EMBL/GenBank/DDBJ whole genome shotgun (WGS) entry which is preliminary data.</text>
</comment>
<evidence type="ECO:0000313" key="1">
    <source>
        <dbReference type="EMBL" id="MET3750575.1"/>
    </source>
</evidence>
<gene>
    <name evidence="1" type="ORF">ABID24_001827</name>
</gene>
<reference evidence="1 2" key="1">
    <citation type="submission" date="2024-06" db="EMBL/GenBank/DDBJ databases">
        <title>Genomic Encyclopedia of Type Strains, Phase IV (KMG-IV): sequencing the most valuable type-strain genomes for metagenomic binning, comparative biology and taxonomic classification.</title>
        <authorList>
            <person name="Goeker M."/>
        </authorList>
    </citation>
    <scope>NUCLEOTIDE SEQUENCE [LARGE SCALE GENOMIC DNA]</scope>
    <source>
        <strain evidence="1 2">DSM 29492</strain>
    </source>
</reference>
<name>A0ABV2M278_9FIRM</name>
<organism evidence="1 2">
    <name type="scientific">Blautia caecimuris</name>
    <dbReference type="NCBI Taxonomy" id="1796615"/>
    <lineage>
        <taxon>Bacteria</taxon>
        <taxon>Bacillati</taxon>
        <taxon>Bacillota</taxon>
        <taxon>Clostridia</taxon>
        <taxon>Lachnospirales</taxon>
        <taxon>Lachnospiraceae</taxon>
        <taxon>Blautia</taxon>
    </lineage>
</organism>
<dbReference type="InterPro" id="IPR010281">
    <property type="entry name" value="DUF885"/>
</dbReference>
<sequence>MPAFLRRYKKTFLITASLFLVLLSGMGIGYFSSHVWSENGKFETFCREIFKKEVSENMLTLHYSLAHPEKEGITRPAPVLGTVSADMSDTYKACENHLNKLKSFSASRLSRENQITLDMLLLYFHTRLSLKGNELLEEMLSPSLGTQAQLPVLLAEYAFYEDQDIADYLNLLSSVKPYFQSILEFEKQKSQAGFFMSDATLDRILMQCKAFIKDPDSNYMLEVFARKLEDYGKFSPEDQKKLLDAHEKILKSQVIPAYQRLIQGLESLRGTGVSSRGLAHFSGGKEYYEYLLKSQVGSYASVADIEKRLLSQLSADFKSMQLLLRKNSALIEKLQQNPEIFSTDPEQILQKLSQCITADFPEPPSAPYEVLYVHESMEDYLSPAFYLTPPLDTGTPNVIYINRSGRHSGPELVSTLAHEGFPGHLYQTTSFASCQPEDIRYLISCGGYVEGWATYVESCLPSYADNFIKDSDAKNLSSLYWLNRSINLCIYSLLDIGIHEHGWNQSQTARFLRVFGIQKTDVIQEIYQYIVETPANYLKYYWGYLNFLDLKEMQKEELGEAFDLRLFHQKVLEIGPVPFPVLYKYMTQ</sequence>
<dbReference type="Pfam" id="PF05960">
    <property type="entry name" value="DUF885"/>
    <property type="match status" value="1"/>
</dbReference>
<dbReference type="PANTHER" id="PTHR33361:SF2">
    <property type="entry name" value="DUF885 DOMAIN-CONTAINING PROTEIN"/>
    <property type="match status" value="1"/>
</dbReference>